<feature type="region of interest" description="Disordered" evidence="1">
    <location>
        <begin position="175"/>
        <end position="229"/>
    </location>
</feature>
<dbReference type="InterPro" id="IPR059179">
    <property type="entry name" value="MLKL-like_MCAfunc"/>
</dbReference>
<dbReference type="CDD" id="cd21037">
    <property type="entry name" value="MLKL_NTD"/>
    <property type="match status" value="1"/>
</dbReference>
<evidence type="ECO:0000313" key="2">
    <source>
        <dbReference type="EMBL" id="CAE6469337.1"/>
    </source>
</evidence>
<protein>
    <submittedName>
        <fullName evidence="2">Uncharacterized protein</fullName>
    </submittedName>
</protein>
<comment type="caution">
    <text evidence="2">The sequence shown here is derived from an EMBL/GenBank/DDBJ whole genome shotgun (WGS) entry which is preliminary data.</text>
</comment>
<gene>
    <name evidence="2" type="ORF">RDB_LOCUS172834</name>
</gene>
<dbReference type="AlphaFoldDB" id="A0A8H3GW60"/>
<organism evidence="2 3">
    <name type="scientific">Rhizoctonia solani</name>
    <dbReference type="NCBI Taxonomy" id="456999"/>
    <lineage>
        <taxon>Eukaryota</taxon>
        <taxon>Fungi</taxon>
        <taxon>Dikarya</taxon>
        <taxon>Basidiomycota</taxon>
        <taxon>Agaricomycotina</taxon>
        <taxon>Agaricomycetes</taxon>
        <taxon>Cantharellales</taxon>
        <taxon>Ceratobasidiaceae</taxon>
        <taxon>Rhizoctonia</taxon>
    </lineage>
</organism>
<evidence type="ECO:0000256" key="1">
    <source>
        <dbReference type="SAM" id="MobiDB-lite"/>
    </source>
</evidence>
<evidence type="ECO:0000313" key="3">
    <source>
        <dbReference type="Proteomes" id="UP000663841"/>
    </source>
</evidence>
<accession>A0A8H3GW60</accession>
<dbReference type="Proteomes" id="UP000663841">
    <property type="component" value="Unassembled WGS sequence"/>
</dbReference>
<feature type="compositionally biased region" description="Polar residues" evidence="1">
    <location>
        <begin position="175"/>
        <end position="188"/>
    </location>
</feature>
<proteinExistence type="predicted"/>
<reference evidence="2" key="1">
    <citation type="submission" date="2021-01" db="EMBL/GenBank/DDBJ databases">
        <authorList>
            <person name="Kaushik A."/>
        </authorList>
    </citation>
    <scope>NUCLEOTIDE SEQUENCE</scope>
    <source>
        <strain evidence="2">AG3-T5</strain>
    </source>
</reference>
<sequence length="258" mass="28932">MGSSLPTDHRHSLKTHVALTVLSAVATFLPFVGLPVTSLSSVFDGLIEGVQRIVGITRKSRRQELVDFGDYVHSMVNHLVSALRDDQVVQDTVRRNLEELQKVLDSISRQISRNHSGGWLFRIRRFLFSDESNILQMRRQIDDALSLFQLAAVIQLLSKAPSSSAGIAVRDAPNQRQTLNPSDFTSLSVHHHPRKQGEQVEQARGTLQLSPQSEHNTAPHTRQARPRCTRVVATRSSDLATGEIIVVFMKVDRCRRSF</sequence>
<name>A0A8H3GW60_9AGAM</name>
<dbReference type="EMBL" id="CAJMWW010000380">
    <property type="protein sequence ID" value="CAE6469337.1"/>
    <property type="molecule type" value="Genomic_DNA"/>
</dbReference>
<feature type="compositionally biased region" description="Polar residues" evidence="1">
    <location>
        <begin position="205"/>
        <end position="220"/>
    </location>
</feature>